<reference evidence="4 5" key="1">
    <citation type="submission" date="2022-01" db="EMBL/GenBank/DDBJ databases">
        <authorList>
            <person name="Xiong W."/>
            <person name="Schranz E."/>
        </authorList>
    </citation>
    <scope>NUCLEOTIDE SEQUENCE [LARGE SCALE GENOMIC DNA]</scope>
</reference>
<evidence type="ECO:0000313" key="4">
    <source>
        <dbReference type="EMBL" id="CAH1437428.1"/>
    </source>
</evidence>
<dbReference type="InterPro" id="IPR046377">
    <property type="entry name" value="DHU1"/>
</dbReference>
<dbReference type="PANTHER" id="PTHR47201:SF3">
    <property type="entry name" value="U2A'_PHOSPHOPROTEIN 32 FAMILY A C-TERMINAL DOMAIN-CONTAINING PROTEIN"/>
    <property type="match status" value="1"/>
</dbReference>
<dbReference type="SMART" id="SM00320">
    <property type="entry name" value="WD40"/>
    <property type="match status" value="3"/>
</dbReference>
<dbReference type="Gene3D" id="2.130.10.10">
    <property type="entry name" value="YVTN repeat-like/Quinoprotein amine dehydrogenase"/>
    <property type="match status" value="1"/>
</dbReference>
<dbReference type="InterPro" id="IPR048514">
    <property type="entry name" value="DHU1_N"/>
</dbReference>
<dbReference type="Pfam" id="PF20919">
    <property type="entry name" value="DHU1_N"/>
    <property type="match status" value="2"/>
</dbReference>
<comment type="caution">
    <text evidence="4">The sequence shown here is derived from an EMBL/GenBank/DDBJ whole genome shotgun (WGS) entry which is preliminary data.</text>
</comment>
<dbReference type="GO" id="GO:0071493">
    <property type="term" value="P:cellular response to UV-B"/>
    <property type="evidence" value="ECO:0007669"/>
    <property type="project" value="InterPro"/>
</dbReference>
<dbReference type="SUPFAM" id="SSF50978">
    <property type="entry name" value="WD40 repeat-like"/>
    <property type="match status" value="1"/>
</dbReference>
<dbReference type="PROSITE" id="PS50082">
    <property type="entry name" value="WD_REPEATS_2"/>
    <property type="match status" value="1"/>
</dbReference>
<organism evidence="4 5">
    <name type="scientific">Lactuca virosa</name>
    <dbReference type="NCBI Taxonomy" id="75947"/>
    <lineage>
        <taxon>Eukaryota</taxon>
        <taxon>Viridiplantae</taxon>
        <taxon>Streptophyta</taxon>
        <taxon>Embryophyta</taxon>
        <taxon>Tracheophyta</taxon>
        <taxon>Spermatophyta</taxon>
        <taxon>Magnoliopsida</taxon>
        <taxon>eudicotyledons</taxon>
        <taxon>Gunneridae</taxon>
        <taxon>Pentapetalae</taxon>
        <taxon>asterids</taxon>
        <taxon>campanulids</taxon>
        <taxon>Asterales</taxon>
        <taxon>Asteraceae</taxon>
        <taxon>Cichorioideae</taxon>
        <taxon>Cichorieae</taxon>
        <taxon>Lactucinae</taxon>
        <taxon>Lactuca</taxon>
    </lineage>
</organism>
<dbReference type="GO" id="GO:0080008">
    <property type="term" value="C:Cul4-RING E3 ubiquitin ligase complex"/>
    <property type="evidence" value="ECO:0007669"/>
    <property type="project" value="InterPro"/>
</dbReference>
<dbReference type="InterPro" id="IPR032675">
    <property type="entry name" value="LRR_dom_sf"/>
</dbReference>
<sequence length="720" mass="81486">MHSNRQLAMSSPPHISVLLTRYFEICEMHEVQPTSAVVSLLKKASIQNMTCQKSTTVISLNQLSNTDLFLLTDLFHSNDSNALDNIDLLHESSGDLNGYAVLSLMHAINKKLRIVDIKDMPLKEDVARDLFETGLHCQVLNIKSTEIQKLNMAGKFIHMHTLNLDFCTSLSTMEKDCFTHMPNLTRVSMCATRISNLWTTTAALSKLPSLLQLRFQNCLCCKDTSPCHLKDEHTTKASSLIHEVISFDKHVSQKYNWHHPSPICFQKHYREYMIVSLPKLQVLDNCRIGKLDRERAKIVFSRYYELLPNKRQHKESIISVLHMRETGGTSSMVNKKSLTSKNPSLHGKSQSFYSRSLCAAKLGSSAWPVLHPISIISQIGKEEGKILRPRQFEYHQTDPSLMAFGTLEGEVVVINHETGNLVSYVPSFDTNKSVLGLCWLKRFPSKVVVGYDNGSLRLYDINDTLPEALDTCRNSTGVPFVDFHHLTSVHVNATDDQILTSGYSKKVAIYDISTGKRLHFFSDMHKEPINVAKFAHHSPSLFVTSSFDHNIKMWDLRTKLVNPCYTASSSSGNVMVCFSPDDLYLLVSAVDNEVKQLLAVDGRLHTNFDIAPTGSGQNYTRSYYMNGRDYIISGSCDEPVVRVCCAQTGRRLRDIYLEGQNARSLMFVQSLRGDPFRHFHMAILAAYVRPSSKWEIIKVNLLSEYHKGQHLCPSYRNVVP</sequence>
<feature type="domain" description="U2A'/phosphoprotein 32 family A C-terminal" evidence="3">
    <location>
        <begin position="266"/>
        <end position="284"/>
    </location>
</feature>
<dbReference type="AlphaFoldDB" id="A0AAU9NI75"/>
<dbReference type="Proteomes" id="UP001157418">
    <property type="component" value="Unassembled WGS sequence"/>
</dbReference>
<evidence type="ECO:0000256" key="2">
    <source>
        <dbReference type="PROSITE-ProRule" id="PRU00221"/>
    </source>
</evidence>
<evidence type="ECO:0000259" key="3">
    <source>
        <dbReference type="SMART" id="SM00446"/>
    </source>
</evidence>
<dbReference type="InterPro" id="IPR003603">
    <property type="entry name" value="U2A'_phosphoprotein32A_C"/>
</dbReference>
<keyword evidence="1" id="KW-0677">Repeat</keyword>
<dbReference type="EMBL" id="CAKMRJ010004445">
    <property type="protein sequence ID" value="CAH1437428.1"/>
    <property type="molecule type" value="Genomic_DNA"/>
</dbReference>
<protein>
    <recommendedName>
        <fullName evidence="3">U2A'/phosphoprotein 32 family A C-terminal domain-containing protein</fullName>
    </recommendedName>
</protein>
<feature type="repeat" description="WD" evidence="2">
    <location>
        <begin position="522"/>
        <end position="558"/>
    </location>
</feature>
<gene>
    <name evidence="4" type="ORF">LVIROSA_LOCUS23758</name>
</gene>
<dbReference type="InterPro" id="IPR015943">
    <property type="entry name" value="WD40/YVTN_repeat-like_dom_sf"/>
</dbReference>
<proteinExistence type="predicted"/>
<evidence type="ECO:0000313" key="5">
    <source>
        <dbReference type="Proteomes" id="UP001157418"/>
    </source>
</evidence>
<dbReference type="InterPro" id="IPR036322">
    <property type="entry name" value="WD40_repeat_dom_sf"/>
</dbReference>
<evidence type="ECO:0000256" key="1">
    <source>
        <dbReference type="ARBA" id="ARBA00022737"/>
    </source>
</evidence>
<keyword evidence="2" id="KW-0853">WD repeat</keyword>
<accession>A0AAU9NI75</accession>
<dbReference type="Pfam" id="PF00400">
    <property type="entry name" value="WD40"/>
    <property type="match status" value="1"/>
</dbReference>
<name>A0AAU9NI75_9ASTR</name>
<dbReference type="SUPFAM" id="SSF52047">
    <property type="entry name" value="RNI-like"/>
    <property type="match status" value="1"/>
</dbReference>
<dbReference type="Gene3D" id="3.80.10.10">
    <property type="entry name" value="Ribonuclease Inhibitor"/>
    <property type="match status" value="1"/>
</dbReference>
<keyword evidence="5" id="KW-1185">Reference proteome</keyword>
<dbReference type="InterPro" id="IPR001680">
    <property type="entry name" value="WD40_rpt"/>
</dbReference>
<dbReference type="PANTHER" id="PTHR47201">
    <property type="entry name" value="BNAC09G30780D PROTEIN"/>
    <property type="match status" value="1"/>
</dbReference>
<dbReference type="SMART" id="SM00446">
    <property type="entry name" value="LRRcap"/>
    <property type="match status" value="1"/>
</dbReference>